<dbReference type="InterPro" id="IPR007627">
    <property type="entry name" value="RNA_pol_sigma70_r2"/>
</dbReference>
<comment type="caution">
    <text evidence="9">The sequence shown here is derived from an EMBL/GenBank/DDBJ whole genome shotgun (WGS) entry which is preliminary data.</text>
</comment>
<evidence type="ECO:0000259" key="7">
    <source>
        <dbReference type="Pfam" id="PF04542"/>
    </source>
</evidence>
<dbReference type="Gene3D" id="1.10.10.10">
    <property type="entry name" value="Winged helix-like DNA-binding domain superfamily/Winged helix DNA-binding domain"/>
    <property type="match status" value="1"/>
</dbReference>
<dbReference type="PANTHER" id="PTHR43133">
    <property type="entry name" value="RNA POLYMERASE ECF-TYPE SIGMA FACTO"/>
    <property type="match status" value="1"/>
</dbReference>
<protein>
    <recommendedName>
        <fullName evidence="6">RNA polymerase sigma factor</fullName>
    </recommendedName>
</protein>
<evidence type="ECO:0000256" key="3">
    <source>
        <dbReference type="ARBA" id="ARBA00023082"/>
    </source>
</evidence>
<organism evidence="9 10">
    <name type="scientific">Acetobacteroides hydrogenigenes</name>
    <dbReference type="NCBI Taxonomy" id="979970"/>
    <lineage>
        <taxon>Bacteria</taxon>
        <taxon>Pseudomonadati</taxon>
        <taxon>Bacteroidota</taxon>
        <taxon>Bacteroidia</taxon>
        <taxon>Bacteroidales</taxon>
        <taxon>Rikenellaceae</taxon>
        <taxon>Acetobacteroides</taxon>
    </lineage>
</organism>
<dbReference type="CDD" id="cd06171">
    <property type="entry name" value="Sigma70_r4"/>
    <property type="match status" value="1"/>
</dbReference>
<name>A0A4R2ENA7_9BACT</name>
<dbReference type="SUPFAM" id="SSF88946">
    <property type="entry name" value="Sigma2 domain of RNA polymerase sigma factors"/>
    <property type="match status" value="1"/>
</dbReference>
<dbReference type="PANTHER" id="PTHR43133:SF8">
    <property type="entry name" value="RNA POLYMERASE SIGMA FACTOR HI_1459-RELATED"/>
    <property type="match status" value="1"/>
</dbReference>
<keyword evidence="3 6" id="KW-0731">Sigma factor</keyword>
<evidence type="ECO:0000313" key="10">
    <source>
        <dbReference type="Proteomes" id="UP000294830"/>
    </source>
</evidence>
<dbReference type="AlphaFoldDB" id="A0A4R2ENA7"/>
<keyword evidence="4 6" id="KW-0238">DNA-binding</keyword>
<dbReference type="Pfam" id="PF08281">
    <property type="entry name" value="Sigma70_r4_2"/>
    <property type="match status" value="1"/>
</dbReference>
<gene>
    <name evidence="9" type="ORF">CLV25_105128</name>
</gene>
<dbReference type="InterPro" id="IPR000838">
    <property type="entry name" value="RNA_pol_sigma70_ECF_CS"/>
</dbReference>
<keyword evidence="5 6" id="KW-0804">Transcription</keyword>
<proteinExistence type="inferred from homology"/>
<evidence type="ECO:0000256" key="5">
    <source>
        <dbReference type="ARBA" id="ARBA00023163"/>
    </source>
</evidence>
<accession>A0A4R2ENA7</accession>
<evidence type="ECO:0000256" key="1">
    <source>
        <dbReference type="ARBA" id="ARBA00010641"/>
    </source>
</evidence>
<evidence type="ECO:0000256" key="6">
    <source>
        <dbReference type="RuleBase" id="RU000716"/>
    </source>
</evidence>
<dbReference type="Gene3D" id="1.10.1740.10">
    <property type="match status" value="1"/>
</dbReference>
<keyword evidence="2 6" id="KW-0805">Transcription regulation</keyword>
<dbReference type="EMBL" id="SLWB01000005">
    <property type="protein sequence ID" value="TCN68926.1"/>
    <property type="molecule type" value="Genomic_DNA"/>
</dbReference>
<keyword evidence="10" id="KW-1185">Reference proteome</keyword>
<dbReference type="GO" id="GO:0016987">
    <property type="term" value="F:sigma factor activity"/>
    <property type="evidence" value="ECO:0007669"/>
    <property type="project" value="UniProtKB-KW"/>
</dbReference>
<dbReference type="Pfam" id="PF04542">
    <property type="entry name" value="Sigma70_r2"/>
    <property type="match status" value="1"/>
</dbReference>
<comment type="similarity">
    <text evidence="1 6">Belongs to the sigma-70 factor family. ECF subfamily.</text>
</comment>
<dbReference type="InterPro" id="IPR013324">
    <property type="entry name" value="RNA_pol_sigma_r3/r4-like"/>
</dbReference>
<dbReference type="InterPro" id="IPR036388">
    <property type="entry name" value="WH-like_DNA-bd_sf"/>
</dbReference>
<dbReference type="GO" id="GO:0006352">
    <property type="term" value="P:DNA-templated transcription initiation"/>
    <property type="evidence" value="ECO:0007669"/>
    <property type="project" value="InterPro"/>
</dbReference>
<reference evidence="9 10" key="1">
    <citation type="submission" date="2019-03" db="EMBL/GenBank/DDBJ databases">
        <title>Genomic Encyclopedia of Archaeal and Bacterial Type Strains, Phase II (KMG-II): from individual species to whole genera.</title>
        <authorList>
            <person name="Goeker M."/>
        </authorList>
    </citation>
    <scope>NUCLEOTIDE SEQUENCE [LARGE SCALE GENOMIC DNA]</scope>
    <source>
        <strain evidence="9 10">RL-C</strain>
    </source>
</reference>
<evidence type="ECO:0000256" key="2">
    <source>
        <dbReference type="ARBA" id="ARBA00023015"/>
    </source>
</evidence>
<dbReference type="InterPro" id="IPR013249">
    <property type="entry name" value="RNA_pol_sigma70_r4_t2"/>
</dbReference>
<dbReference type="NCBIfam" id="TIGR02937">
    <property type="entry name" value="sigma70-ECF"/>
    <property type="match status" value="1"/>
</dbReference>
<dbReference type="RefSeq" id="WP_131838940.1">
    <property type="nucleotide sequence ID" value="NZ_SLWB01000005.1"/>
</dbReference>
<evidence type="ECO:0000313" key="9">
    <source>
        <dbReference type="EMBL" id="TCN68926.1"/>
    </source>
</evidence>
<dbReference type="InterPro" id="IPR014284">
    <property type="entry name" value="RNA_pol_sigma-70_dom"/>
</dbReference>
<evidence type="ECO:0000259" key="8">
    <source>
        <dbReference type="Pfam" id="PF08281"/>
    </source>
</evidence>
<feature type="domain" description="RNA polymerase sigma factor 70 region 4 type 2" evidence="8">
    <location>
        <begin position="127"/>
        <end position="179"/>
    </location>
</feature>
<dbReference type="SUPFAM" id="SSF88659">
    <property type="entry name" value="Sigma3 and sigma4 domains of RNA polymerase sigma factors"/>
    <property type="match status" value="1"/>
</dbReference>
<dbReference type="PROSITE" id="PS01063">
    <property type="entry name" value="SIGMA70_ECF"/>
    <property type="match status" value="1"/>
</dbReference>
<dbReference type="InterPro" id="IPR013325">
    <property type="entry name" value="RNA_pol_sigma_r2"/>
</dbReference>
<dbReference type="GO" id="GO:0003677">
    <property type="term" value="F:DNA binding"/>
    <property type="evidence" value="ECO:0007669"/>
    <property type="project" value="UniProtKB-KW"/>
</dbReference>
<evidence type="ECO:0000256" key="4">
    <source>
        <dbReference type="ARBA" id="ARBA00023125"/>
    </source>
</evidence>
<dbReference type="InterPro" id="IPR039425">
    <property type="entry name" value="RNA_pol_sigma-70-like"/>
</dbReference>
<dbReference type="Proteomes" id="UP000294830">
    <property type="component" value="Unassembled WGS sequence"/>
</dbReference>
<sequence>MSVTSLEATSDLILVQRAKENNSPAVAELINRYKGMVYTIALKVLKDRDEAEEVAQEAFVKAFTKLNLFRMDCSFSSWLYRIAYNTAISRTREKKREQEYQQETVATESFEQQAKAFSTLEQDDRKRYLNQAMQQLDSDDNLLLILFYYDGKSLEEISQITGYSDSNVKVKLYRARKKLHEELEKILRNETKTLL</sequence>
<feature type="domain" description="RNA polymerase sigma-70 region 2" evidence="7">
    <location>
        <begin position="29"/>
        <end position="96"/>
    </location>
</feature>
<dbReference type="OrthoDB" id="1027298at2"/>